<name>A0A9D4AGX4_9ROSI</name>
<dbReference type="Gene3D" id="1.25.10.10">
    <property type="entry name" value="Leucine-rich Repeat Variant"/>
    <property type="match status" value="1"/>
</dbReference>
<proteinExistence type="predicted"/>
<keyword evidence="1" id="KW-0812">Transmembrane</keyword>
<protein>
    <submittedName>
        <fullName evidence="2">Uncharacterized protein</fullName>
    </submittedName>
</protein>
<keyword evidence="1" id="KW-0472">Membrane</keyword>
<accession>A0A9D4AGX4</accession>
<dbReference type="InterPro" id="IPR011989">
    <property type="entry name" value="ARM-like"/>
</dbReference>
<evidence type="ECO:0000313" key="3">
    <source>
        <dbReference type="Proteomes" id="UP000828251"/>
    </source>
</evidence>
<gene>
    <name evidence="2" type="ORF">J1N35_003614</name>
</gene>
<sequence>MSFTSNAVKGDEETLALQAIFWSCVCGEEIELQELESPESGDSGPFHSGIPKKALLSAIPLLLETLLKQKEDQDQDDTITNIYMAGGTCLVLFARTFGGLIWILVESILFELFSSIKSSYLYLKAY</sequence>
<dbReference type="OrthoDB" id="10263328at2759"/>
<evidence type="ECO:0000313" key="2">
    <source>
        <dbReference type="EMBL" id="KAH1120454.1"/>
    </source>
</evidence>
<organism evidence="2 3">
    <name type="scientific">Gossypium stocksii</name>
    <dbReference type="NCBI Taxonomy" id="47602"/>
    <lineage>
        <taxon>Eukaryota</taxon>
        <taxon>Viridiplantae</taxon>
        <taxon>Streptophyta</taxon>
        <taxon>Embryophyta</taxon>
        <taxon>Tracheophyta</taxon>
        <taxon>Spermatophyta</taxon>
        <taxon>Magnoliopsida</taxon>
        <taxon>eudicotyledons</taxon>
        <taxon>Gunneridae</taxon>
        <taxon>Pentapetalae</taxon>
        <taxon>rosids</taxon>
        <taxon>malvids</taxon>
        <taxon>Malvales</taxon>
        <taxon>Malvaceae</taxon>
        <taxon>Malvoideae</taxon>
        <taxon>Gossypium</taxon>
    </lineage>
</organism>
<comment type="caution">
    <text evidence="2">The sequence shown here is derived from an EMBL/GenBank/DDBJ whole genome shotgun (WGS) entry which is preliminary data.</text>
</comment>
<dbReference type="Proteomes" id="UP000828251">
    <property type="component" value="Unassembled WGS sequence"/>
</dbReference>
<keyword evidence="1" id="KW-1133">Transmembrane helix</keyword>
<keyword evidence="3" id="KW-1185">Reference proteome</keyword>
<dbReference type="AlphaFoldDB" id="A0A9D4AGX4"/>
<dbReference type="EMBL" id="JAIQCV010000002">
    <property type="protein sequence ID" value="KAH1120454.1"/>
    <property type="molecule type" value="Genomic_DNA"/>
</dbReference>
<evidence type="ECO:0000256" key="1">
    <source>
        <dbReference type="SAM" id="Phobius"/>
    </source>
</evidence>
<feature type="transmembrane region" description="Helical" evidence="1">
    <location>
        <begin position="82"/>
        <end position="105"/>
    </location>
</feature>
<reference evidence="2 3" key="1">
    <citation type="journal article" date="2021" name="Plant Biotechnol. J.">
        <title>Multi-omics assisted identification of the key and species-specific regulatory components of drought-tolerant mechanisms in Gossypium stocksii.</title>
        <authorList>
            <person name="Yu D."/>
            <person name="Ke L."/>
            <person name="Zhang D."/>
            <person name="Wu Y."/>
            <person name="Sun Y."/>
            <person name="Mei J."/>
            <person name="Sun J."/>
            <person name="Sun Y."/>
        </authorList>
    </citation>
    <scope>NUCLEOTIDE SEQUENCE [LARGE SCALE GENOMIC DNA]</scope>
    <source>
        <strain evidence="3">cv. E1</strain>
        <tissue evidence="2">Leaf</tissue>
    </source>
</reference>